<evidence type="ECO:0000259" key="2">
    <source>
        <dbReference type="Pfam" id="PF13581"/>
    </source>
</evidence>
<dbReference type="Pfam" id="PF13581">
    <property type="entry name" value="HATPase_c_2"/>
    <property type="match status" value="1"/>
</dbReference>
<evidence type="ECO:0000313" key="4">
    <source>
        <dbReference type="Proteomes" id="UP000233387"/>
    </source>
</evidence>
<dbReference type="PANTHER" id="PTHR35526:SF3">
    <property type="entry name" value="ANTI-SIGMA-F FACTOR RSBW"/>
    <property type="match status" value="1"/>
</dbReference>
<gene>
    <name evidence="3" type="ORF">Rain11_0555</name>
</gene>
<comment type="caution">
    <text evidence="3">The sequence shown here is derived from an EMBL/GenBank/DDBJ whole genome shotgun (WGS) entry which is preliminary data.</text>
</comment>
<keyword evidence="1" id="KW-0723">Serine/threonine-protein kinase</keyword>
<proteinExistence type="predicted"/>
<dbReference type="PANTHER" id="PTHR35526">
    <property type="entry name" value="ANTI-SIGMA-F FACTOR RSBW-RELATED"/>
    <property type="match status" value="1"/>
</dbReference>
<keyword evidence="4" id="KW-1185">Reference proteome</keyword>
<feature type="domain" description="Histidine kinase/HSP90-like ATPase" evidence="2">
    <location>
        <begin position="23"/>
        <end position="144"/>
    </location>
</feature>
<sequence>MKKLENKNFTYVSNKLESVSLQIPSLPENIRIVESFIENIRDQYQINDDIYGNILVAITEAVNNAIHHGNKCNPKKNVELTMQLLEDAIRFMIHDEGQGFDYQHIPDPLAPENLEKIGGRGIFLMRHLADEVHFQDEGREITMVFYVS</sequence>
<dbReference type="CDD" id="cd16936">
    <property type="entry name" value="HATPase_RsbW-like"/>
    <property type="match status" value="1"/>
</dbReference>
<accession>A0A2N3IJG0</accession>
<dbReference type="InterPro" id="IPR036890">
    <property type="entry name" value="HATPase_C_sf"/>
</dbReference>
<dbReference type="Proteomes" id="UP000233387">
    <property type="component" value="Unassembled WGS sequence"/>
</dbReference>
<dbReference type="InterPro" id="IPR003594">
    <property type="entry name" value="HATPase_dom"/>
</dbReference>
<keyword evidence="3" id="KW-0808">Transferase</keyword>
<organism evidence="3 4">
    <name type="scientific">Raineya orbicola</name>
    <dbReference type="NCBI Taxonomy" id="2016530"/>
    <lineage>
        <taxon>Bacteria</taxon>
        <taxon>Pseudomonadati</taxon>
        <taxon>Bacteroidota</taxon>
        <taxon>Cytophagia</taxon>
        <taxon>Cytophagales</taxon>
        <taxon>Raineyaceae</taxon>
        <taxon>Raineya</taxon>
    </lineage>
</organism>
<dbReference type="Gene3D" id="3.30.565.10">
    <property type="entry name" value="Histidine kinase-like ATPase, C-terminal domain"/>
    <property type="match status" value="1"/>
</dbReference>
<dbReference type="InterPro" id="IPR050267">
    <property type="entry name" value="Anti-sigma-factor_SerPK"/>
</dbReference>
<dbReference type="EMBL" id="NKXO01000006">
    <property type="protein sequence ID" value="PKQ70472.1"/>
    <property type="molecule type" value="Genomic_DNA"/>
</dbReference>
<dbReference type="GO" id="GO:0004674">
    <property type="term" value="F:protein serine/threonine kinase activity"/>
    <property type="evidence" value="ECO:0007669"/>
    <property type="project" value="UniProtKB-KW"/>
</dbReference>
<dbReference type="SUPFAM" id="SSF55874">
    <property type="entry name" value="ATPase domain of HSP90 chaperone/DNA topoisomerase II/histidine kinase"/>
    <property type="match status" value="1"/>
</dbReference>
<keyword evidence="3" id="KW-0418">Kinase</keyword>
<dbReference type="AlphaFoldDB" id="A0A2N3IJG0"/>
<evidence type="ECO:0000256" key="1">
    <source>
        <dbReference type="ARBA" id="ARBA00022527"/>
    </source>
</evidence>
<name>A0A2N3IJG0_9BACT</name>
<protein>
    <submittedName>
        <fullName evidence="3">Histidine kinase-like ATPase domain</fullName>
    </submittedName>
</protein>
<evidence type="ECO:0000313" key="3">
    <source>
        <dbReference type="EMBL" id="PKQ70472.1"/>
    </source>
</evidence>
<reference evidence="3 4" key="1">
    <citation type="submission" date="2017-06" db="EMBL/GenBank/DDBJ databases">
        <title>Raineya orbicola gen. nov., sp. nov. a slightly thermophilic bacterium of the phylum Bacteroidetes and the description of Raineyaceae fam. nov.</title>
        <authorList>
            <person name="Albuquerque L."/>
            <person name="Polonia A.R.M."/>
            <person name="Barroso C."/>
            <person name="Froufe H.J.C."/>
            <person name="Lage O."/>
            <person name="Lobo-Da-Cunha A."/>
            <person name="Egas C."/>
            <person name="Da Costa M.S."/>
        </authorList>
    </citation>
    <scope>NUCLEOTIDE SEQUENCE [LARGE SCALE GENOMIC DNA]</scope>
    <source>
        <strain evidence="3 4">SPSPC-11</strain>
    </source>
</reference>